<dbReference type="Proteomes" id="UP000256650">
    <property type="component" value="Unassembled WGS sequence"/>
</dbReference>
<dbReference type="InterPro" id="IPR014729">
    <property type="entry name" value="Rossmann-like_a/b/a_fold"/>
</dbReference>
<evidence type="ECO:0000256" key="1">
    <source>
        <dbReference type="ARBA" id="ARBA00022785"/>
    </source>
</evidence>
<gene>
    <name evidence="2" type="ORF">CQA43_03585</name>
</gene>
<dbReference type="AlphaFoldDB" id="A0A3D8IDC4"/>
<evidence type="ECO:0000313" key="2">
    <source>
        <dbReference type="EMBL" id="RDU63223.1"/>
    </source>
</evidence>
<reference evidence="2 3" key="1">
    <citation type="submission" date="2018-04" db="EMBL/GenBank/DDBJ databases">
        <title>Novel Campyloabacter and Helicobacter Species and Strains.</title>
        <authorList>
            <person name="Mannion A.J."/>
            <person name="Shen Z."/>
            <person name="Fox J.G."/>
        </authorList>
    </citation>
    <scope>NUCLEOTIDE SEQUENCE [LARGE SCALE GENOMIC DNA]</scope>
    <source>
        <strain evidence="2 3">MIT 99-5101</strain>
    </source>
</reference>
<dbReference type="GeneID" id="82535364"/>
<dbReference type="OrthoDB" id="5366152at2"/>
<organism evidence="2 3">
    <name type="scientific">Helicobacter ganmani</name>
    <dbReference type="NCBI Taxonomy" id="60246"/>
    <lineage>
        <taxon>Bacteria</taxon>
        <taxon>Pseudomonadati</taxon>
        <taxon>Campylobacterota</taxon>
        <taxon>Epsilonproteobacteria</taxon>
        <taxon>Campylobacterales</taxon>
        <taxon>Helicobacteraceae</taxon>
        <taxon>Helicobacter</taxon>
    </lineage>
</organism>
<dbReference type="InterPro" id="IPR020022">
    <property type="entry name" value="N-acetyl_sugar_amidoTrfase"/>
</dbReference>
<proteinExistence type="predicted"/>
<accession>A0A3D8IDC4</accession>
<keyword evidence="3" id="KW-1185">Reference proteome</keyword>
<dbReference type="EMBL" id="NXLS01000003">
    <property type="protein sequence ID" value="RDU63223.1"/>
    <property type="molecule type" value="Genomic_DNA"/>
</dbReference>
<dbReference type="Gene3D" id="3.40.50.620">
    <property type="entry name" value="HUPs"/>
    <property type="match status" value="1"/>
</dbReference>
<name>A0A3D8IDC4_9HELI</name>
<dbReference type="Pfam" id="PF06508">
    <property type="entry name" value="QueC"/>
    <property type="match status" value="1"/>
</dbReference>
<keyword evidence="1" id="KW-0671">Queuosine biosynthesis</keyword>
<dbReference type="InterPro" id="IPR018317">
    <property type="entry name" value="QueC"/>
</dbReference>
<dbReference type="GO" id="GO:0008616">
    <property type="term" value="P:tRNA queuosine(34) biosynthetic process"/>
    <property type="evidence" value="ECO:0007669"/>
    <property type="project" value="UniProtKB-KW"/>
</dbReference>
<dbReference type="SUPFAM" id="SSF52402">
    <property type="entry name" value="Adenine nucleotide alpha hydrolases-like"/>
    <property type="match status" value="1"/>
</dbReference>
<dbReference type="RefSeq" id="WP_115551253.1">
    <property type="nucleotide sequence ID" value="NZ_CAOOSM010000001.1"/>
</dbReference>
<evidence type="ECO:0000313" key="3">
    <source>
        <dbReference type="Proteomes" id="UP000256650"/>
    </source>
</evidence>
<comment type="caution">
    <text evidence="2">The sequence shown here is derived from an EMBL/GenBank/DDBJ whole genome shotgun (WGS) entry which is preliminary data.</text>
</comment>
<keyword evidence="2" id="KW-0808">Transferase</keyword>
<protein>
    <submittedName>
        <fullName evidence="2">N-acetyl sugar amidotransferase</fullName>
    </submittedName>
</protein>
<sequence>MKYQVCSRCVMDTSDSLIYFDEKGICNHCHRYDDFVIPQWQNCTKEKLDSKIQQIKEECKNKAYDVIIGLSGGVDSSYVLHYMKTNYELRILAVHIDAGWNTQIANENIKKLVNKLQIPLHTITIDWNEMRDLQVAFLKSGVANCDTPQDHAFFASLYGYAVENNIRHVLSGFNLATESIFPTSWVHSSIDSMQLKDIHKKFGEIPLKTYPIVGFLKYWFYYPFIKKFRIISPLNYINYNKKGAISILNASYNWQNYGEKHEESLWTKFFQSYYLMKKFGYDVRKPYYSSMILSGGMSREEALKQLLVAPTEESLQQDLNNILDKLQLTPAQWQTIMESPKRDYTEYANNHQLYLLKQKYFDVYFPFSYFWETN</sequence>
<dbReference type="GO" id="GO:0016740">
    <property type="term" value="F:transferase activity"/>
    <property type="evidence" value="ECO:0007669"/>
    <property type="project" value="UniProtKB-KW"/>
</dbReference>
<dbReference type="NCBIfam" id="TIGR03573">
    <property type="entry name" value="WbuX"/>
    <property type="match status" value="1"/>
</dbReference>